<dbReference type="InterPro" id="IPR045351">
    <property type="entry name" value="DUF6531"/>
</dbReference>
<organism evidence="6">
    <name type="scientific">uncultured Desulfobacteraceae bacterium</name>
    <dbReference type="NCBI Taxonomy" id="218296"/>
    <lineage>
        <taxon>Bacteria</taxon>
        <taxon>Pseudomonadati</taxon>
        <taxon>Thermodesulfobacteriota</taxon>
        <taxon>Desulfobacteria</taxon>
        <taxon>Desulfobacterales</taxon>
        <taxon>Desulfobacteraceae</taxon>
        <taxon>environmental samples</taxon>
    </lineage>
</organism>
<feature type="compositionally biased region" description="Polar residues" evidence="2">
    <location>
        <begin position="1135"/>
        <end position="1145"/>
    </location>
</feature>
<dbReference type="InterPro" id="IPR022385">
    <property type="entry name" value="Rhs_assc_core"/>
</dbReference>
<keyword evidence="1" id="KW-0677">Repeat</keyword>
<dbReference type="Gene3D" id="3.10.620.30">
    <property type="match status" value="1"/>
</dbReference>
<feature type="domain" description="DUF6531" evidence="4">
    <location>
        <begin position="1059"/>
        <end position="1117"/>
    </location>
</feature>
<proteinExistence type="predicted"/>
<dbReference type="NCBIfam" id="TIGR01643">
    <property type="entry name" value="YD_repeat_2x"/>
    <property type="match status" value="10"/>
</dbReference>
<dbReference type="EMBL" id="CAACVI010000023">
    <property type="protein sequence ID" value="VEN74187.1"/>
    <property type="molecule type" value="Genomic_DNA"/>
</dbReference>
<sequence length="2520" mass="281923">MSYFIKPILSFLILIFFFIFSPPGPARASGMEKFLQSADEILFSQSDASPDAKALFDKAADLSSPARIYEYVRNHYEYDLYHGSRGGSINTFLGGRGNDVDLASTLIAMLRSQNIPARYVTGNVRMKADDAANWLGAGNADLAAHIMRSVGIQGPREEISGQDSQTEIDTGAKLTGDKRHVEFEHVWVEALVPYGDYRGAGPDASVDCGGSPERCQWIGLDPSFKLRRFRDQNIHIYDVVPFDYNRYYHAIKNNDGPYMDKNPLEIYKEEILKYLRDNHPGKTLNDVMDPGKIIPEEAGFLPASLPFKILGATRRYASVQEHDQASLSPKPKDWAKYLSVNIKINDQWGGASTNVLLSDMATRKLALSYEAPADGAASGNGRLTLRLGGQEIAELFSGQVTAGDASVPLLHQPFFLKIRVDGWPSTEEGKEDIFLEDESLCVAGNHYVITAGGETSNWSQVHRATRLLLDANDAHPIVNRPQTDWRISEDEINAFEMISRLADSKNPLSVYILGRFSKAGRDFVNNFDIFKDYPVSQANEDLLIAQLNAVIRGPGIYDPARFSGVELSEETQALADESPSGNELEKLNRRLLEDAYPRGIAMGMEEIPYVDGNQNGAVDSGESPLGESPDAQRALTEGLLYAGAALYGARVRDAGMELGALNHVLSPGSVLLGVTKSASRAEYLDGTSFSIMPAGLVIDMAHVVAGHFHRNPGTGGVMGLMHSENRHHKLSGHIDSSFEHEIWQELTGYDAISTVRGIQKALAQDGAQLLHMKDPATDASEDTPLSAYPKLGFLSQAPAGFTRHDRSLFKRNPTSWSFQPDDGEEYGFYTFKKIPAASDSDLRLKTMRYSDILELVNLATQLHKNKIDSFTGSYIWWTMPFFGIDGWGVQTKSGWMTLLQNGYGSYINLFNSSGQMYDYFDRNHGFDPADQVYLAEDASSDIHGVGFISSIRHAVYLPPDGVKREFVMSSRKTMGSGHAFSVAIDTAVDASDGYPLASSYMIYSEELGLVAGGGYVDGWEPLSEHSDDTGLRYDNSYFTDEDVILQTNNHPWLTPSTADPVSTVTGNMYHDETDFVIEGRGLDMVFTRTYNSTDASSDGPPLSPGWTHSWNMRLTANSYGKYPDYPAFKAPENGNGKTSSITYTNERGGESNYLVDSSGDTPTWEVTSPEGIFDTLATDSPSNGLHTLGFRNGVKYIFYSGPDAHMMRTPGATARLERIEDPYGNTLSFTYAGDKLTGVADNLGITSRTGMVLSYNADNRLRTVQDWTGRTWTCAYDTNKRLQSVTDPLGNVTIYAYDGDTDYLESVSLPETRGGGKKVKTTFEYYRNGKAFRYFNPFGETETLDYDLFRRRTRVTDPRGHVRTHHYDEKGSLTKLAEPDGGVLLFENNGDGLREEKIGPLGYVTQYSYMKDRSFPAESDAKSDNHGRVSKELDPLGHFIEYDYGIHDQPTRIRDKNGRDRVWAYYAATSAATGAVKGKLERESIVEYPGTDEAKTTVLKEYTYTPGGNLKTMTEYIDPADPSKKRVTEYFFDQNPGFRYNGLDFRPWKKTVKALTEYSAADASEDASGDALVVETRYDWDDLGRMTEIVLKRRTSPSDSTLLDLTTAYAYDDLGRLISETDPAGNIKKTFYDPNGKKLKDEIHYKRPAGTYDIRVVKRYEYDAADRLFRERDIDGNETLYEHDEMGNVIQITDPGGHSVEYGYDPMGRRVSATDANGHETENQYDPAGNLIAVTDPGGDKTTFEYDKAGRKKSISTPMGRQTVMTYDANGNVTNVKDPADASTDTAYDAFNRKTRITDFMNGETSHTYDLLGNITSLTDAEGRTTTFVYNDLGRLKEIIDPVVESPDRTTRYAYDQAGNLHTMTDRNGESIRYTYDRLNRLIETEFVADGTRETREYDIYGNLIRLTGPGVSYAYTYDTHNRLKSKTDSRRGKNLEWFYDSAGNLERKIDFQGEETRYLYDSSNRLVGLENNGYLQASYYYSPAGRLVNRILSNGAGTHYTYDDDGRLTGIRNTSADGTPVHRMDFSHDRAGNITKIDASTDSVSDVATYTYDGVYRLTGVDASGDANDQTWTYDKVGNRKTLTKNGQTLHYIYDAGNRLTEVRSGSETGPLVYTYEYDSNGSRTAKKGPSGNNIQSYEYDQKRRMTRLTDYRNGTKVFHYQYDPNDYRVVRGAADATSDYLLEAEHLEAVYRGDGSLAAKYFRGTLVDEIINGFEYDALGRGKNLTFHHDHLRSVAALTDHRGRTVKTFQYDPFGSMIGETGPGTVKNRMKYTGREMDEETGLYYYRARYYDPEVGRFLTEDPKGFEAGVNFYAYADNNPVSASDPTGLEADFLDHMLPDEAKGPSLIQRLRQLHYNRNLNNQYVTFLDAQKYWDDNVPAFYHQQGIGNEHNIKFVSPDGHSEAIFRPNGFRITDPVNGPTYNYADPRQDPVGHFFLDMAPYYIWGNTPDDPTIISERFFGGYRGSTDPYYSLSGDLMNPGLDMPWSMDQGFGDYWTYPGELDFDVKLNIYKSSCITW</sequence>
<dbReference type="InterPro" id="IPR002931">
    <property type="entry name" value="Transglutaminase-like"/>
</dbReference>
<feature type="domain" description="Teneurin-like YD-shell" evidence="5">
    <location>
        <begin position="2016"/>
        <end position="2323"/>
    </location>
</feature>
<evidence type="ECO:0000259" key="3">
    <source>
        <dbReference type="Pfam" id="PF01841"/>
    </source>
</evidence>
<dbReference type="PRINTS" id="PR00394">
    <property type="entry name" value="RHSPROTEIN"/>
</dbReference>
<reference evidence="6" key="1">
    <citation type="submission" date="2019-01" db="EMBL/GenBank/DDBJ databases">
        <authorList>
            <consortium name="Genoscope - CEA"/>
            <person name="William W."/>
        </authorList>
    </citation>
    <scope>NUCLEOTIDE SEQUENCE</scope>
    <source>
        <strain evidence="6">CR-1</strain>
    </source>
</reference>
<name>A0A484HHJ3_9BACT</name>
<dbReference type="Pfam" id="PF20148">
    <property type="entry name" value="DUF6531"/>
    <property type="match status" value="1"/>
</dbReference>
<dbReference type="InterPro" id="IPR038765">
    <property type="entry name" value="Papain-like_cys_pep_sf"/>
</dbReference>
<dbReference type="SUPFAM" id="SSF54001">
    <property type="entry name" value="Cysteine proteinases"/>
    <property type="match status" value="1"/>
</dbReference>
<evidence type="ECO:0000256" key="1">
    <source>
        <dbReference type="ARBA" id="ARBA00022737"/>
    </source>
</evidence>
<dbReference type="InterPro" id="IPR031325">
    <property type="entry name" value="RHS_repeat"/>
</dbReference>
<dbReference type="Pfam" id="PF01841">
    <property type="entry name" value="Transglut_core"/>
    <property type="match status" value="1"/>
</dbReference>
<gene>
    <name evidence="6" type="ORF">EPICR_30120</name>
</gene>
<dbReference type="InterPro" id="IPR050708">
    <property type="entry name" value="T6SS_VgrG/RHS"/>
</dbReference>
<feature type="domain" description="Transglutaminase-like" evidence="3">
    <location>
        <begin position="60"/>
        <end position="192"/>
    </location>
</feature>
<dbReference type="InterPro" id="IPR006530">
    <property type="entry name" value="YD"/>
</dbReference>
<evidence type="ECO:0000259" key="4">
    <source>
        <dbReference type="Pfam" id="PF20148"/>
    </source>
</evidence>
<accession>A0A484HHJ3</accession>
<evidence type="ECO:0000259" key="5">
    <source>
        <dbReference type="Pfam" id="PF25023"/>
    </source>
</evidence>
<protein>
    <submittedName>
        <fullName evidence="6">Uncharacterized protein</fullName>
    </submittedName>
</protein>
<evidence type="ECO:0000256" key="2">
    <source>
        <dbReference type="SAM" id="MobiDB-lite"/>
    </source>
</evidence>
<feature type="region of interest" description="Disordered" evidence="2">
    <location>
        <begin position="1130"/>
        <end position="1149"/>
    </location>
</feature>
<dbReference type="PANTHER" id="PTHR32305:SF15">
    <property type="entry name" value="PROTEIN RHSA-RELATED"/>
    <property type="match status" value="1"/>
</dbReference>
<dbReference type="NCBIfam" id="TIGR03696">
    <property type="entry name" value="Rhs_assc_core"/>
    <property type="match status" value="1"/>
</dbReference>
<evidence type="ECO:0000313" key="6">
    <source>
        <dbReference type="EMBL" id="VEN74187.1"/>
    </source>
</evidence>
<dbReference type="PANTHER" id="PTHR32305">
    <property type="match status" value="1"/>
</dbReference>
<dbReference type="Pfam" id="PF25023">
    <property type="entry name" value="TEN_YD-shell"/>
    <property type="match status" value="1"/>
</dbReference>
<dbReference type="Pfam" id="PF05593">
    <property type="entry name" value="RHS_repeat"/>
    <property type="match status" value="6"/>
</dbReference>
<dbReference type="Gene3D" id="2.180.10.10">
    <property type="entry name" value="RHS repeat-associated core"/>
    <property type="match status" value="6"/>
</dbReference>
<dbReference type="InterPro" id="IPR056823">
    <property type="entry name" value="TEN-like_YD-shell"/>
</dbReference>